<dbReference type="GO" id="GO:0051536">
    <property type="term" value="F:iron-sulfur cluster binding"/>
    <property type="evidence" value="ECO:0007669"/>
    <property type="project" value="UniProtKB-KW"/>
</dbReference>
<evidence type="ECO:0000313" key="2">
    <source>
        <dbReference type="Ensembl" id="ENSHHUP00000058355.1"/>
    </source>
</evidence>
<dbReference type="Ensembl" id="ENSHHUT00000060354.1">
    <property type="protein sequence ID" value="ENSHHUP00000058355.1"/>
    <property type="gene ID" value="ENSHHUG00000034654.1"/>
</dbReference>
<organism evidence="2 3">
    <name type="scientific">Hucho hucho</name>
    <name type="common">huchen</name>
    <dbReference type="NCBI Taxonomy" id="62062"/>
    <lineage>
        <taxon>Eukaryota</taxon>
        <taxon>Metazoa</taxon>
        <taxon>Chordata</taxon>
        <taxon>Craniata</taxon>
        <taxon>Vertebrata</taxon>
        <taxon>Euteleostomi</taxon>
        <taxon>Actinopterygii</taxon>
        <taxon>Neopterygii</taxon>
        <taxon>Teleostei</taxon>
        <taxon>Protacanthopterygii</taxon>
        <taxon>Salmoniformes</taxon>
        <taxon>Salmonidae</taxon>
        <taxon>Salmoninae</taxon>
        <taxon>Hucho</taxon>
    </lineage>
</organism>
<dbReference type="PROSITE" id="PS00641">
    <property type="entry name" value="COMPLEX1_75K_1"/>
    <property type="match status" value="1"/>
</dbReference>
<accession>A0A4W5P9V7</accession>
<dbReference type="SUPFAM" id="SSF54292">
    <property type="entry name" value="2Fe-2S ferredoxin-like"/>
    <property type="match status" value="1"/>
</dbReference>
<dbReference type="GO" id="GO:0008137">
    <property type="term" value="F:NADH dehydrogenase (ubiquinone) activity"/>
    <property type="evidence" value="ECO:0007669"/>
    <property type="project" value="InterPro"/>
</dbReference>
<name>A0A4W5P9V7_9TELE</name>
<proteinExistence type="predicted"/>
<reference evidence="2" key="2">
    <citation type="submission" date="2025-08" db="UniProtKB">
        <authorList>
            <consortium name="Ensembl"/>
        </authorList>
    </citation>
    <scope>IDENTIFICATION</scope>
</reference>
<dbReference type="InterPro" id="IPR000283">
    <property type="entry name" value="NADH_UbQ_OxRdtase_75kDa_su_CS"/>
</dbReference>
<dbReference type="GO" id="GO:0016020">
    <property type="term" value="C:membrane"/>
    <property type="evidence" value="ECO:0007669"/>
    <property type="project" value="InterPro"/>
</dbReference>
<dbReference type="AlphaFoldDB" id="A0A4W5P9V7"/>
<dbReference type="Gene3D" id="3.10.20.740">
    <property type="match status" value="1"/>
</dbReference>
<dbReference type="InterPro" id="IPR036010">
    <property type="entry name" value="2Fe-2S_ferredoxin-like_sf"/>
</dbReference>
<keyword evidence="1" id="KW-0408">Iron</keyword>
<keyword evidence="1" id="KW-0411">Iron-sulfur</keyword>
<dbReference type="Proteomes" id="UP000314982">
    <property type="component" value="Unassembled WGS sequence"/>
</dbReference>
<dbReference type="Pfam" id="PF13510">
    <property type="entry name" value="Fer2_4"/>
    <property type="match status" value="1"/>
</dbReference>
<sequence>MLRLPAVSRALGVAHSTGGVAITKNVRNAATAAASNLVEVFVDGKPLMVEPGTTVLQACEKVGVQIPRFCYHERLSVAGNCRMCLVEIEKAPKVCSYGLLNLLNWLALHPMCPVSQTIEGNTLLLIISKGDRCLCAK</sequence>
<protein>
    <submittedName>
        <fullName evidence="2">NADH:ubiquinone oxidoreductase core subunit S1</fullName>
    </submittedName>
</protein>
<evidence type="ECO:0000313" key="3">
    <source>
        <dbReference type="Proteomes" id="UP000314982"/>
    </source>
</evidence>
<dbReference type="CDD" id="cd00207">
    <property type="entry name" value="fer2"/>
    <property type="match status" value="1"/>
</dbReference>
<reference evidence="2" key="3">
    <citation type="submission" date="2025-09" db="UniProtKB">
        <authorList>
            <consortium name="Ensembl"/>
        </authorList>
    </citation>
    <scope>IDENTIFICATION</scope>
</reference>
<reference evidence="3" key="1">
    <citation type="submission" date="2018-06" db="EMBL/GenBank/DDBJ databases">
        <title>Genome assembly of Danube salmon.</title>
        <authorList>
            <person name="Macqueen D.J."/>
            <person name="Gundappa M.K."/>
        </authorList>
    </citation>
    <scope>NUCLEOTIDE SEQUENCE [LARGE SCALE GENOMIC DNA]</scope>
</reference>
<keyword evidence="1" id="KW-0479">Metal-binding</keyword>
<keyword evidence="3" id="KW-1185">Reference proteome</keyword>
<dbReference type="GeneTree" id="ENSGT00940000153514"/>
<evidence type="ECO:0000256" key="1">
    <source>
        <dbReference type="ARBA" id="ARBA00023014"/>
    </source>
</evidence>
<dbReference type="InterPro" id="IPR001041">
    <property type="entry name" value="2Fe-2S_ferredoxin-type"/>
</dbReference>
<dbReference type="GO" id="GO:0042773">
    <property type="term" value="P:ATP synthesis coupled electron transport"/>
    <property type="evidence" value="ECO:0007669"/>
    <property type="project" value="InterPro"/>
</dbReference>